<dbReference type="GO" id="GO:0004081">
    <property type="term" value="F:bis(5'-nucleosyl)-tetraphosphatase (asymmetrical) activity"/>
    <property type="evidence" value="ECO:0007669"/>
    <property type="project" value="TreeGrafter"/>
</dbReference>
<dbReference type="SUPFAM" id="SSF55811">
    <property type="entry name" value="Nudix"/>
    <property type="match status" value="1"/>
</dbReference>
<proteinExistence type="predicted"/>
<dbReference type="InterPro" id="IPR015797">
    <property type="entry name" value="NUDIX_hydrolase-like_dom_sf"/>
</dbReference>
<dbReference type="InterPro" id="IPR000086">
    <property type="entry name" value="NUDIX_hydrolase_dom"/>
</dbReference>
<keyword evidence="4" id="KW-1185">Reference proteome</keyword>
<dbReference type="GO" id="GO:0006167">
    <property type="term" value="P:AMP biosynthetic process"/>
    <property type="evidence" value="ECO:0007669"/>
    <property type="project" value="TreeGrafter"/>
</dbReference>
<dbReference type="InterPro" id="IPR051325">
    <property type="entry name" value="Nudix_hydrolase_domain"/>
</dbReference>
<dbReference type="GO" id="GO:0006754">
    <property type="term" value="P:ATP biosynthetic process"/>
    <property type="evidence" value="ECO:0007669"/>
    <property type="project" value="TreeGrafter"/>
</dbReference>
<evidence type="ECO:0000256" key="1">
    <source>
        <dbReference type="ARBA" id="ARBA00022801"/>
    </source>
</evidence>
<name>A0A6A6H7V2_VIRVR</name>
<evidence type="ECO:0000313" key="4">
    <source>
        <dbReference type="Proteomes" id="UP000800092"/>
    </source>
</evidence>
<accession>A0A6A6H7V2</accession>
<organism evidence="3 4">
    <name type="scientific">Viridothelium virens</name>
    <name type="common">Speckled blister lichen</name>
    <name type="synonym">Trypethelium virens</name>
    <dbReference type="NCBI Taxonomy" id="1048519"/>
    <lineage>
        <taxon>Eukaryota</taxon>
        <taxon>Fungi</taxon>
        <taxon>Dikarya</taxon>
        <taxon>Ascomycota</taxon>
        <taxon>Pezizomycotina</taxon>
        <taxon>Dothideomycetes</taxon>
        <taxon>Dothideomycetes incertae sedis</taxon>
        <taxon>Trypetheliales</taxon>
        <taxon>Trypetheliaceae</taxon>
        <taxon>Viridothelium</taxon>
    </lineage>
</organism>
<sequence length="174" mass="19767">MNSTDRQLHFSETFVISCGTVTIDIHTAKVLLIQWRRTGEYFLPKGRKDIGESLEETAMRETYEETGIPVQLLPIKMQTLATVSTRIGVSQEVERISEPIAVAQRVSEGKLKIIFWYVAQGDSNRARVEGTQQENEEFDTIWVAVDKVASTLSFEDDRRIATRALNLIHSKLEP</sequence>
<evidence type="ECO:0000313" key="3">
    <source>
        <dbReference type="EMBL" id="KAF2233593.1"/>
    </source>
</evidence>
<dbReference type="PROSITE" id="PS00893">
    <property type="entry name" value="NUDIX_BOX"/>
    <property type="match status" value="1"/>
</dbReference>
<dbReference type="InterPro" id="IPR020084">
    <property type="entry name" value="NUDIX_hydrolase_CS"/>
</dbReference>
<dbReference type="Proteomes" id="UP000800092">
    <property type="component" value="Unassembled WGS sequence"/>
</dbReference>
<keyword evidence="1" id="KW-0378">Hydrolase</keyword>
<evidence type="ECO:0000259" key="2">
    <source>
        <dbReference type="PROSITE" id="PS51462"/>
    </source>
</evidence>
<dbReference type="OrthoDB" id="10259236at2759"/>
<protein>
    <recommendedName>
        <fullName evidence="2">Nudix hydrolase domain-containing protein</fullName>
    </recommendedName>
</protein>
<dbReference type="PANTHER" id="PTHR21340">
    <property type="entry name" value="DIADENOSINE 5,5-P1,P4-TETRAPHOSPHATE PYROPHOSPHOHYDROLASE MUTT"/>
    <property type="match status" value="1"/>
</dbReference>
<dbReference type="Pfam" id="PF00293">
    <property type="entry name" value="NUDIX"/>
    <property type="match status" value="1"/>
</dbReference>
<dbReference type="PROSITE" id="PS51462">
    <property type="entry name" value="NUDIX"/>
    <property type="match status" value="1"/>
</dbReference>
<reference evidence="3" key="1">
    <citation type="journal article" date="2020" name="Stud. Mycol.">
        <title>101 Dothideomycetes genomes: a test case for predicting lifestyles and emergence of pathogens.</title>
        <authorList>
            <person name="Haridas S."/>
            <person name="Albert R."/>
            <person name="Binder M."/>
            <person name="Bloem J."/>
            <person name="Labutti K."/>
            <person name="Salamov A."/>
            <person name="Andreopoulos B."/>
            <person name="Baker S."/>
            <person name="Barry K."/>
            <person name="Bills G."/>
            <person name="Bluhm B."/>
            <person name="Cannon C."/>
            <person name="Castanera R."/>
            <person name="Culley D."/>
            <person name="Daum C."/>
            <person name="Ezra D."/>
            <person name="Gonzalez J."/>
            <person name="Henrissat B."/>
            <person name="Kuo A."/>
            <person name="Liang C."/>
            <person name="Lipzen A."/>
            <person name="Lutzoni F."/>
            <person name="Magnuson J."/>
            <person name="Mondo S."/>
            <person name="Nolan M."/>
            <person name="Ohm R."/>
            <person name="Pangilinan J."/>
            <person name="Park H.-J."/>
            <person name="Ramirez L."/>
            <person name="Alfaro M."/>
            <person name="Sun H."/>
            <person name="Tritt A."/>
            <person name="Yoshinaga Y."/>
            <person name="Zwiers L.-H."/>
            <person name="Turgeon B."/>
            <person name="Goodwin S."/>
            <person name="Spatafora J."/>
            <person name="Crous P."/>
            <person name="Grigoriev I."/>
        </authorList>
    </citation>
    <scope>NUCLEOTIDE SEQUENCE</scope>
    <source>
        <strain evidence="3">Tuck. ex Michener</strain>
    </source>
</reference>
<dbReference type="EMBL" id="ML991805">
    <property type="protein sequence ID" value="KAF2233593.1"/>
    <property type="molecule type" value="Genomic_DNA"/>
</dbReference>
<dbReference type="PANTHER" id="PTHR21340:SF0">
    <property type="entry name" value="BIS(5'-NUCLEOSYL)-TETRAPHOSPHATASE [ASYMMETRICAL]"/>
    <property type="match status" value="1"/>
</dbReference>
<dbReference type="AlphaFoldDB" id="A0A6A6H7V2"/>
<dbReference type="Gene3D" id="3.90.79.10">
    <property type="entry name" value="Nucleoside Triphosphate Pyrophosphohydrolase"/>
    <property type="match status" value="1"/>
</dbReference>
<feature type="domain" description="Nudix hydrolase" evidence="2">
    <location>
        <begin position="13"/>
        <end position="166"/>
    </location>
</feature>
<gene>
    <name evidence="3" type="ORF">EV356DRAFT_567850</name>
</gene>